<name>A0A1B0ZK72_9MICO</name>
<gene>
    <name evidence="1" type="ORF">DAD186_17800</name>
</gene>
<dbReference type="AlphaFoldDB" id="A0A1B0ZK72"/>
<dbReference type="Proteomes" id="UP000092596">
    <property type="component" value="Chromosome"/>
</dbReference>
<dbReference type="STRING" id="1630135.DAD186_17800"/>
<dbReference type="KEGG" id="dva:DAD186_17800"/>
<evidence type="ECO:0008006" key="3">
    <source>
        <dbReference type="Google" id="ProtNLM"/>
    </source>
</evidence>
<protein>
    <recommendedName>
        <fullName evidence="3">Antitoxin</fullName>
    </recommendedName>
</protein>
<dbReference type="CDD" id="cd22231">
    <property type="entry name" value="RHH_NikR_HicB-like"/>
    <property type="match status" value="1"/>
</dbReference>
<reference evidence="1 2" key="1">
    <citation type="submission" date="2015-06" db="EMBL/GenBank/DDBJ databases">
        <title>Investigation of pathophysiology for high-risk pregnancy and development of treatment modality based on it.</title>
        <authorList>
            <person name="Kim B.-C."/>
            <person name="Lim S."/>
        </authorList>
    </citation>
    <scope>NUCLEOTIDE SEQUENCE [LARGE SCALE GENOMIC DNA]</scope>
    <source>
        <strain evidence="1 2">AD1-86</strain>
    </source>
</reference>
<evidence type="ECO:0000313" key="2">
    <source>
        <dbReference type="Proteomes" id="UP000092596"/>
    </source>
</evidence>
<proteinExistence type="predicted"/>
<sequence>MTVQISLRLPDDLVEFLDRSVSTGAAGSRADLVSVALEREKRRQAALVDAAIVNAEGPQDDLDSLVEWTAHHASFED</sequence>
<dbReference type="EMBL" id="CP012117">
    <property type="protein sequence ID" value="ANP28330.1"/>
    <property type="molecule type" value="Genomic_DNA"/>
</dbReference>
<accession>A0A1B0ZK72</accession>
<dbReference type="RefSeq" id="WP_065248334.1">
    <property type="nucleotide sequence ID" value="NZ_CP012117.1"/>
</dbReference>
<evidence type="ECO:0000313" key="1">
    <source>
        <dbReference type="EMBL" id="ANP28330.1"/>
    </source>
</evidence>
<organism evidence="1 2">
    <name type="scientific">Dermabacter vaginalis</name>
    <dbReference type="NCBI Taxonomy" id="1630135"/>
    <lineage>
        <taxon>Bacteria</taxon>
        <taxon>Bacillati</taxon>
        <taxon>Actinomycetota</taxon>
        <taxon>Actinomycetes</taxon>
        <taxon>Micrococcales</taxon>
        <taxon>Dermabacteraceae</taxon>
        <taxon>Dermabacter</taxon>
    </lineage>
</organism>